<dbReference type="Pfam" id="PF04575">
    <property type="entry name" value="SlipAM"/>
    <property type="match status" value="1"/>
</dbReference>
<evidence type="ECO:0000256" key="3">
    <source>
        <dbReference type="ARBA" id="ARBA00022692"/>
    </source>
</evidence>
<keyword evidence="3" id="KW-0812">Transmembrane</keyword>
<gene>
    <name evidence="10" type="ORF">F480_00870</name>
</gene>
<evidence type="ECO:0000259" key="8">
    <source>
        <dbReference type="Pfam" id="PF04575"/>
    </source>
</evidence>
<evidence type="ECO:0000256" key="2">
    <source>
        <dbReference type="ARBA" id="ARBA00022452"/>
    </source>
</evidence>
<keyword evidence="6" id="KW-0998">Cell outer membrane</keyword>
<evidence type="ECO:0000256" key="1">
    <source>
        <dbReference type="ARBA" id="ARBA00004571"/>
    </source>
</evidence>
<dbReference type="SUPFAM" id="SSF48452">
    <property type="entry name" value="TPR-like"/>
    <property type="match status" value="1"/>
</dbReference>
<dbReference type="GO" id="GO:0009279">
    <property type="term" value="C:cell outer membrane"/>
    <property type="evidence" value="ECO:0007669"/>
    <property type="project" value="UniProtKB-SubCell"/>
</dbReference>
<reference evidence="10 11" key="1">
    <citation type="submission" date="2014-01" db="EMBL/GenBank/DDBJ databases">
        <authorList>
            <person name="Zuccon D."/>
        </authorList>
    </citation>
    <scope>NUCLEOTIDE SEQUENCE [LARGE SCALE GENOMIC DNA]</scope>
    <source>
        <strain evidence="10 11">Y31</strain>
    </source>
</reference>
<accession>A0A179CZS7</accession>
<evidence type="ECO:0000313" key="11">
    <source>
        <dbReference type="Proteomes" id="UP000078358"/>
    </source>
</evidence>
<dbReference type="Gene3D" id="1.25.40.10">
    <property type="entry name" value="Tetratricopeptide repeat domain"/>
    <property type="match status" value="1"/>
</dbReference>
<protein>
    <submittedName>
        <fullName evidence="10">Membrane protein</fullName>
    </submittedName>
</protein>
<evidence type="ECO:0000256" key="6">
    <source>
        <dbReference type="ARBA" id="ARBA00023237"/>
    </source>
</evidence>
<dbReference type="PATRIC" id="fig|1261658.3.peg.178"/>
<feature type="domain" description="Surface lipoprotein assembly modifier N-terminal TPR repeats region" evidence="9">
    <location>
        <begin position="49"/>
        <end position="150"/>
    </location>
</feature>
<dbReference type="Pfam" id="PF24575">
    <property type="entry name" value="TPR_Slam"/>
    <property type="match status" value="1"/>
</dbReference>
<evidence type="ECO:0000256" key="5">
    <source>
        <dbReference type="ARBA" id="ARBA00023136"/>
    </source>
</evidence>
<evidence type="ECO:0000259" key="9">
    <source>
        <dbReference type="Pfam" id="PF24575"/>
    </source>
</evidence>
<dbReference type="InterPro" id="IPR007655">
    <property type="entry name" value="Slam_C"/>
</dbReference>
<dbReference type="InterPro" id="IPR011990">
    <property type="entry name" value="TPR-like_helical_dom_sf"/>
</dbReference>
<keyword evidence="2" id="KW-1134">Transmembrane beta strand</keyword>
<keyword evidence="4" id="KW-0732">Signal</keyword>
<comment type="caution">
    <text evidence="10">The sequence shown here is derived from an EMBL/GenBank/DDBJ whole genome shotgun (WGS) entry which is preliminary data.</text>
</comment>
<evidence type="ECO:0000256" key="7">
    <source>
        <dbReference type="ARBA" id="ARBA00023609"/>
    </source>
</evidence>
<comment type="subcellular location">
    <subcellularLocation>
        <location evidence="1">Cell outer membrane</location>
        <topology evidence="1">Multi-pass membrane protein</topology>
    </subcellularLocation>
</comment>
<keyword evidence="5" id="KW-0472">Membrane</keyword>
<feature type="domain" description="Surface lipoprotein assembly modifier C-terminal" evidence="8">
    <location>
        <begin position="180"/>
        <end position="471"/>
    </location>
</feature>
<name>A0A179CZS7_BIBTR</name>
<dbReference type="InterPro" id="IPR057556">
    <property type="entry name" value="TPR_Slam"/>
</dbReference>
<dbReference type="Proteomes" id="UP000078358">
    <property type="component" value="Unassembled WGS sequence"/>
</dbReference>
<dbReference type="EMBL" id="JACI01000001">
    <property type="protein sequence ID" value="OAQ15130.1"/>
    <property type="molecule type" value="Genomic_DNA"/>
</dbReference>
<evidence type="ECO:0000313" key="10">
    <source>
        <dbReference type="EMBL" id="OAQ15130.1"/>
    </source>
</evidence>
<proteinExistence type="inferred from homology"/>
<dbReference type="RefSeq" id="WP_064317943.1">
    <property type="nucleotide sequence ID" value="NZ_JACI01000001.1"/>
</dbReference>
<sequence>MKKFPLLFFFPTLLFAQDPNSTPSQIEHIAKPTSAPLQLAVEQSSRHIFNEAELRANQALTEKLLSQAIYTRQLTNMEKLVIIYQDFNQIDPILLRYAQGKIALLKGNYSQAIREFRTILAKQPELNTVRIELAIALLHDQQTNAASEQFDKAKSAENLPYKVQQLIEQYQQYLEKKQAWKFNFSAHYVRDGNINNTSKQTEIEHTGYVKQPNLLPQTAHGIHYSFGLQRDFNLLGSHYLSFDNQTQGELYWDNHDYDEITNRALFGYAYKKSHQTTHVLPFYEKRWKHHQSERWTNGLRIEHAHWLSSRWQLATAFEYGKKRYFDQHIYNGNYKLASVTLLWLRNPQQFFFIGTDFNRDKTVLKQHSSDTKSLRFGWQQEWQTLGLSSRLTLAYTDRHYKETAVLGGKLNLGKIRHDRVNSINLTLWKRDWHWLGFTPKLQLGYAKHHSNLPSLYAYTDKNANLIIESRF</sequence>
<evidence type="ECO:0000256" key="4">
    <source>
        <dbReference type="ARBA" id="ARBA00022729"/>
    </source>
</evidence>
<organism evidence="10 11">
    <name type="scientific">Bibersteinia trehalosi Y31</name>
    <dbReference type="NCBI Taxonomy" id="1261658"/>
    <lineage>
        <taxon>Bacteria</taxon>
        <taxon>Pseudomonadati</taxon>
        <taxon>Pseudomonadota</taxon>
        <taxon>Gammaproteobacteria</taxon>
        <taxon>Pasteurellales</taxon>
        <taxon>Pasteurellaceae</taxon>
        <taxon>Bibersteinia</taxon>
    </lineage>
</organism>
<dbReference type="AlphaFoldDB" id="A0A179CZS7"/>
<comment type="similarity">
    <text evidence="7">Belongs to the Slam family.</text>
</comment>